<dbReference type="AlphaFoldDB" id="A0A220VHZ1"/>
<dbReference type="Proteomes" id="UP000242175">
    <property type="component" value="Chromosome small"/>
</dbReference>
<protein>
    <submittedName>
        <fullName evidence="2">Uncharacterized protein</fullName>
    </submittedName>
</protein>
<reference evidence="2 3" key="1">
    <citation type="journal article" date="2016" name="Int. J. Syst. Evol. Microbiol.">
        <title>Paraphotobacterium marinum gen. nov., sp. nov., a member of the family Vibrionaceae, isolated from surface seawater.</title>
        <authorList>
            <person name="Huang Z."/>
            <person name="Dong C."/>
            <person name="Shao Z."/>
        </authorList>
    </citation>
    <scope>NUCLEOTIDE SEQUENCE [LARGE SCALE GENOMIC DNA]</scope>
    <source>
        <strain evidence="2 3">NSCS20N07D</strain>
    </source>
</reference>
<dbReference type="RefSeq" id="WP_089074491.1">
    <property type="nucleotide sequence ID" value="NZ_CBCSAM010000008.1"/>
</dbReference>
<sequence>MNRIIKFIPIILLVFIFALIHLNKNNINKTETKFKNDDNVVRLNVLESLNAAKEALLNHNSDKSKI</sequence>
<organism evidence="2 3">
    <name type="scientific">Paraphotobacterium marinum</name>
    <dbReference type="NCBI Taxonomy" id="1755811"/>
    <lineage>
        <taxon>Bacteria</taxon>
        <taxon>Pseudomonadati</taxon>
        <taxon>Pseudomonadota</taxon>
        <taxon>Gammaproteobacteria</taxon>
        <taxon>Vibrionales</taxon>
        <taxon>Vibrionaceae</taxon>
        <taxon>Paraphotobacterium</taxon>
    </lineage>
</organism>
<keyword evidence="1" id="KW-1133">Transmembrane helix</keyword>
<keyword evidence="1" id="KW-0472">Membrane</keyword>
<evidence type="ECO:0000313" key="2">
    <source>
        <dbReference type="EMBL" id="ASK79583.1"/>
    </source>
</evidence>
<keyword evidence="3" id="KW-1185">Reference proteome</keyword>
<feature type="transmembrane region" description="Helical" evidence="1">
    <location>
        <begin position="6"/>
        <end position="23"/>
    </location>
</feature>
<evidence type="ECO:0000313" key="3">
    <source>
        <dbReference type="Proteomes" id="UP000242175"/>
    </source>
</evidence>
<gene>
    <name evidence="2" type="ORF">CF386_11045</name>
</gene>
<evidence type="ECO:0000256" key="1">
    <source>
        <dbReference type="SAM" id="Phobius"/>
    </source>
</evidence>
<dbReference type="KEGG" id="pmai:CF386_11045"/>
<name>A0A220VHZ1_9GAMM</name>
<accession>A0A220VHZ1</accession>
<dbReference type="EMBL" id="CP022356">
    <property type="protein sequence ID" value="ASK79583.1"/>
    <property type="molecule type" value="Genomic_DNA"/>
</dbReference>
<proteinExistence type="predicted"/>
<keyword evidence="1" id="KW-0812">Transmembrane</keyword>